<keyword evidence="7 10" id="KW-0648">Protein biosynthesis</keyword>
<dbReference type="FunFam" id="1.10.730.10:FF:000008">
    <property type="entry name" value="Arginine--tRNA ligase"/>
    <property type="match status" value="1"/>
</dbReference>
<dbReference type="PANTHER" id="PTHR11956">
    <property type="entry name" value="ARGINYL-TRNA SYNTHETASE"/>
    <property type="match status" value="1"/>
</dbReference>
<feature type="domain" description="Arginyl tRNA synthetase N-terminal" evidence="13">
    <location>
        <begin position="3"/>
        <end position="91"/>
    </location>
</feature>
<dbReference type="Gene3D" id="3.40.50.620">
    <property type="entry name" value="HUPs"/>
    <property type="match status" value="1"/>
</dbReference>
<dbReference type="SMART" id="SM00836">
    <property type="entry name" value="DALR_1"/>
    <property type="match status" value="1"/>
</dbReference>
<gene>
    <name evidence="10" type="primary">argS</name>
    <name evidence="14" type="ORF">SAMN05216175_101420</name>
</gene>
<dbReference type="SUPFAM" id="SSF55190">
    <property type="entry name" value="Arginyl-tRNA synthetase (ArgRS), N-terminal 'additional' domain"/>
    <property type="match status" value="1"/>
</dbReference>
<dbReference type="Proteomes" id="UP000198623">
    <property type="component" value="Unassembled WGS sequence"/>
</dbReference>
<dbReference type="NCBIfam" id="TIGR00456">
    <property type="entry name" value="argS"/>
    <property type="match status" value="1"/>
</dbReference>
<evidence type="ECO:0000256" key="2">
    <source>
        <dbReference type="ARBA" id="ARBA00005594"/>
    </source>
</evidence>
<dbReference type="AlphaFoldDB" id="A0A1I2M4I5"/>
<dbReference type="Pfam" id="PF03485">
    <property type="entry name" value="Arg_tRNA_synt_N"/>
    <property type="match status" value="1"/>
</dbReference>
<dbReference type="InterPro" id="IPR008909">
    <property type="entry name" value="DALR_anticod-bd"/>
</dbReference>
<organism evidence="14 15">
    <name type="scientific">Neptunomonas qingdaonensis</name>
    <dbReference type="NCBI Taxonomy" id="1045558"/>
    <lineage>
        <taxon>Bacteria</taxon>
        <taxon>Pseudomonadati</taxon>
        <taxon>Pseudomonadota</taxon>
        <taxon>Gammaproteobacteria</taxon>
        <taxon>Oceanospirillales</taxon>
        <taxon>Oceanospirillaceae</taxon>
        <taxon>Neptunomonas</taxon>
    </lineage>
</organism>
<dbReference type="InterPro" id="IPR035684">
    <property type="entry name" value="ArgRS_core"/>
</dbReference>
<comment type="catalytic activity">
    <reaction evidence="9 10">
        <text>tRNA(Arg) + L-arginine + ATP = L-arginyl-tRNA(Arg) + AMP + diphosphate</text>
        <dbReference type="Rhea" id="RHEA:20301"/>
        <dbReference type="Rhea" id="RHEA-COMP:9658"/>
        <dbReference type="Rhea" id="RHEA-COMP:9673"/>
        <dbReference type="ChEBI" id="CHEBI:30616"/>
        <dbReference type="ChEBI" id="CHEBI:32682"/>
        <dbReference type="ChEBI" id="CHEBI:33019"/>
        <dbReference type="ChEBI" id="CHEBI:78442"/>
        <dbReference type="ChEBI" id="CHEBI:78513"/>
        <dbReference type="ChEBI" id="CHEBI:456215"/>
        <dbReference type="EC" id="6.1.1.19"/>
    </reaction>
</comment>
<evidence type="ECO:0000256" key="11">
    <source>
        <dbReference type="RuleBase" id="RU363038"/>
    </source>
</evidence>
<keyword evidence="15" id="KW-1185">Reference proteome</keyword>
<dbReference type="STRING" id="1045558.SAMN05216175_101420"/>
<evidence type="ECO:0000256" key="5">
    <source>
        <dbReference type="ARBA" id="ARBA00022741"/>
    </source>
</evidence>
<comment type="similarity">
    <text evidence="2 10 11">Belongs to the class-I aminoacyl-tRNA synthetase family.</text>
</comment>
<dbReference type="GO" id="GO:0004814">
    <property type="term" value="F:arginine-tRNA ligase activity"/>
    <property type="evidence" value="ECO:0007669"/>
    <property type="project" value="UniProtKB-UniRule"/>
</dbReference>
<keyword evidence="5 10" id="KW-0547">Nucleotide-binding</keyword>
<dbReference type="InterPro" id="IPR005148">
    <property type="entry name" value="Arg-tRNA-synth_N"/>
</dbReference>
<dbReference type="GO" id="GO:0005524">
    <property type="term" value="F:ATP binding"/>
    <property type="evidence" value="ECO:0007669"/>
    <property type="project" value="UniProtKB-UniRule"/>
</dbReference>
<keyword evidence="4 10" id="KW-0436">Ligase</keyword>
<dbReference type="InterPro" id="IPR036695">
    <property type="entry name" value="Arg-tRNA-synth_N_sf"/>
</dbReference>
<dbReference type="OrthoDB" id="9803211at2"/>
<evidence type="ECO:0000256" key="3">
    <source>
        <dbReference type="ARBA" id="ARBA00022490"/>
    </source>
</evidence>
<dbReference type="PROSITE" id="PS00178">
    <property type="entry name" value="AA_TRNA_LIGASE_I"/>
    <property type="match status" value="1"/>
</dbReference>
<dbReference type="EC" id="6.1.1.19" evidence="10"/>
<protein>
    <recommendedName>
        <fullName evidence="10">Arginine--tRNA ligase</fullName>
        <ecNumber evidence="10">6.1.1.19</ecNumber>
    </recommendedName>
    <alternativeName>
        <fullName evidence="10">Arginyl-tRNA synthetase</fullName>
        <shortName evidence="10">ArgRS</shortName>
    </alternativeName>
</protein>
<evidence type="ECO:0000259" key="13">
    <source>
        <dbReference type="SMART" id="SM01016"/>
    </source>
</evidence>
<feature type="short sequence motif" description="'HIGH' region" evidence="10">
    <location>
        <begin position="128"/>
        <end position="138"/>
    </location>
</feature>
<evidence type="ECO:0000259" key="12">
    <source>
        <dbReference type="SMART" id="SM00836"/>
    </source>
</evidence>
<dbReference type="SUPFAM" id="SSF52374">
    <property type="entry name" value="Nucleotidylyl transferase"/>
    <property type="match status" value="1"/>
</dbReference>
<name>A0A1I2M4I5_9GAMM</name>
<proteinExistence type="inferred from homology"/>
<dbReference type="InterPro" id="IPR014729">
    <property type="entry name" value="Rossmann-like_a/b/a_fold"/>
</dbReference>
<dbReference type="Pfam" id="PF05746">
    <property type="entry name" value="DALR_1"/>
    <property type="match status" value="1"/>
</dbReference>
<comment type="subunit">
    <text evidence="10">Monomer.</text>
</comment>
<accession>A0A1I2M4I5</accession>
<evidence type="ECO:0000256" key="9">
    <source>
        <dbReference type="ARBA" id="ARBA00049339"/>
    </source>
</evidence>
<dbReference type="CDD" id="cd00671">
    <property type="entry name" value="ArgRS_core"/>
    <property type="match status" value="1"/>
</dbReference>
<evidence type="ECO:0000256" key="7">
    <source>
        <dbReference type="ARBA" id="ARBA00022917"/>
    </source>
</evidence>
<dbReference type="InterPro" id="IPR001412">
    <property type="entry name" value="aa-tRNA-synth_I_CS"/>
</dbReference>
<evidence type="ECO:0000313" key="15">
    <source>
        <dbReference type="Proteomes" id="UP000198623"/>
    </source>
</evidence>
<keyword evidence="8 10" id="KW-0030">Aminoacyl-tRNA synthetase</keyword>
<evidence type="ECO:0000256" key="6">
    <source>
        <dbReference type="ARBA" id="ARBA00022840"/>
    </source>
</evidence>
<dbReference type="GO" id="GO:0005737">
    <property type="term" value="C:cytoplasm"/>
    <property type="evidence" value="ECO:0007669"/>
    <property type="project" value="UniProtKB-SubCell"/>
</dbReference>
<evidence type="ECO:0000313" key="14">
    <source>
        <dbReference type="EMBL" id="SFF86383.1"/>
    </source>
</evidence>
<keyword evidence="6 10" id="KW-0067">ATP-binding</keyword>
<sequence>MKQHIADLISAALNTLSENGIIGADVQPSIMVENTRDKSHGDFATNIALALAKPARRNPRELAQLIIDALPVSANLEKTEIAGPGFINFFVTQASTAAVIGQIIEQKEQFGRGLASSAERTQVEFVSANPTGPLHVGHGRGAAYGASVADLLEAAGVPVEREYYVNDAGRQMNILATSVWLRYLEQLGVAITFPSNAYKGHYIQDIATSVSNAHADTFKRTLDEVMLDIPADEPQGGDKDAHIDALTERAQALLTEEGYAVFFNAALDSILSDIRDDLSSFGVSYQKWFSELSLTTDGDVESALNTLEENGYLFEEEGNLWFRSTAFGDDKDRVVRRANGLTTYFASDIAYLKNKFERGFDKVLYIWGADHHGYIARMKAACQALGYDPERLLVRLVQFAILYRGEERIQMSTRSGSFVTLRELRDEVGKDACRFFYVSRKADQHMDFDLELAKTQSKDNPIYYIQYAHARVCSVHRKLAEHDWTWNQDAGLSHLNRLDTEYEKDLITRLSKYPEVLTHAAVNYEPHLLANYLKELANDFHSYYNANKMLIDDSDLRNARITLSEATRQILNNGLSLLGVDSPEQM</sequence>
<dbReference type="Pfam" id="PF00750">
    <property type="entry name" value="tRNA-synt_1d"/>
    <property type="match status" value="2"/>
</dbReference>
<keyword evidence="3 10" id="KW-0963">Cytoplasm</keyword>
<reference evidence="15" key="1">
    <citation type="submission" date="2016-10" db="EMBL/GenBank/DDBJ databases">
        <authorList>
            <person name="Varghese N."/>
            <person name="Submissions S."/>
        </authorList>
    </citation>
    <scope>NUCLEOTIDE SEQUENCE [LARGE SCALE GENOMIC DNA]</scope>
    <source>
        <strain evidence="15">CGMCC 1.10971</strain>
    </source>
</reference>
<dbReference type="HAMAP" id="MF_00123">
    <property type="entry name" value="Arg_tRNA_synth"/>
    <property type="match status" value="1"/>
</dbReference>
<comment type="subcellular location">
    <subcellularLocation>
        <location evidence="1 10">Cytoplasm</location>
    </subcellularLocation>
</comment>
<dbReference type="CDD" id="cd07956">
    <property type="entry name" value="Anticodon_Ia_Arg"/>
    <property type="match status" value="1"/>
</dbReference>
<dbReference type="GO" id="GO:0006420">
    <property type="term" value="P:arginyl-tRNA aminoacylation"/>
    <property type="evidence" value="ECO:0007669"/>
    <property type="project" value="UniProtKB-UniRule"/>
</dbReference>
<feature type="domain" description="DALR anticodon binding" evidence="12">
    <location>
        <begin position="465"/>
        <end position="586"/>
    </location>
</feature>
<dbReference type="InterPro" id="IPR009080">
    <property type="entry name" value="tRNAsynth_Ia_anticodon-bd"/>
</dbReference>
<dbReference type="SUPFAM" id="SSF47323">
    <property type="entry name" value="Anticodon-binding domain of a subclass of class I aminoacyl-tRNA synthetases"/>
    <property type="match status" value="1"/>
</dbReference>
<dbReference type="EMBL" id="FOOU01000001">
    <property type="protein sequence ID" value="SFF86383.1"/>
    <property type="molecule type" value="Genomic_DNA"/>
</dbReference>
<evidence type="ECO:0000256" key="1">
    <source>
        <dbReference type="ARBA" id="ARBA00004496"/>
    </source>
</evidence>
<dbReference type="PRINTS" id="PR01038">
    <property type="entry name" value="TRNASYNTHARG"/>
</dbReference>
<evidence type="ECO:0000256" key="8">
    <source>
        <dbReference type="ARBA" id="ARBA00023146"/>
    </source>
</evidence>
<dbReference type="FunFam" id="3.30.1360.70:FF:000003">
    <property type="entry name" value="Arginine--tRNA ligase"/>
    <property type="match status" value="1"/>
</dbReference>
<dbReference type="RefSeq" id="WP_090723718.1">
    <property type="nucleotide sequence ID" value="NZ_FOOU01000001.1"/>
</dbReference>
<dbReference type="PANTHER" id="PTHR11956:SF5">
    <property type="entry name" value="ARGININE--TRNA LIGASE, CYTOPLASMIC"/>
    <property type="match status" value="1"/>
</dbReference>
<dbReference type="Gene3D" id="3.30.1360.70">
    <property type="entry name" value="Arginyl tRNA synthetase N-terminal domain"/>
    <property type="match status" value="1"/>
</dbReference>
<evidence type="ECO:0000256" key="10">
    <source>
        <dbReference type="HAMAP-Rule" id="MF_00123"/>
    </source>
</evidence>
<dbReference type="Gene3D" id="1.10.730.10">
    <property type="entry name" value="Isoleucyl-tRNA Synthetase, Domain 1"/>
    <property type="match status" value="1"/>
</dbReference>
<dbReference type="SMART" id="SM01016">
    <property type="entry name" value="Arg_tRNA_synt_N"/>
    <property type="match status" value="1"/>
</dbReference>
<evidence type="ECO:0000256" key="4">
    <source>
        <dbReference type="ARBA" id="ARBA00022598"/>
    </source>
</evidence>
<dbReference type="InterPro" id="IPR001278">
    <property type="entry name" value="Arg-tRNA-ligase"/>
</dbReference>